<organism evidence="1">
    <name type="scientific">Paramoeba aestuarina</name>
    <dbReference type="NCBI Taxonomy" id="180227"/>
    <lineage>
        <taxon>Eukaryota</taxon>
        <taxon>Amoebozoa</taxon>
        <taxon>Discosea</taxon>
        <taxon>Flabellinia</taxon>
        <taxon>Dactylopodida</taxon>
        <taxon>Paramoebidae</taxon>
        <taxon>Paramoeba</taxon>
    </lineage>
</organism>
<sequence>MANEYTAVRANFHALLHLQQLTETRNNTIEVVRNGAVQRNLGGYSGVSTYRRQDGTKICEQSFYGGTTNGCARYFNEAEELVGEDYSTGGGVIETRVFQ</sequence>
<dbReference type="AlphaFoldDB" id="A0A7S4NUB6"/>
<proteinExistence type="predicted"/>
<name>A0A7S4NUB6_9EUKA</name>
<evidence type="ECO:0000313" key="1">
    <source>
        <dbReference type="EMBL" id="CAE2310261.1"/>
    </source>
</evidence>
<accession>A0A7S4NUB6</accession>
<protein>
    <submittedName>
        <fullName evidence="1">Uncharacterized protein</fullName>
    </submittedName>
</protein>
<dbReference type="EMBL" id="HBKR01020799">
    <property type="protein sequence ID" value="CAE2310261.1"/>
    <property type="molecule type" value="Transcribed_RNA"/>
</dbReference>
<reference evidence="1" key="1">
    <citation type="submission" date="2021-01" db="EMBL/GenBank/DDBJ databases">
        <authorList>
            <person name="Corre E."/>
            <person name="Pelletier E."/>
            <person name="Niang G."/>
            <person name="Scheremetjew M."/>
            <person name="Finn R."/>
            <person name="Kale V."/>
            <person name="Holt S."/>
            <person name="Cochrane G."/>
            <person name="Meng A."/>
            <person name="Brown T."/>
            <person name="Cohen L."/>
        </authorList>
    </citation>
    <scope>NUCLEOTIDE SEQUENCE</scope>
    <source>
        <strain evidence="1">SoJaBio B1-5/56/2</strain>
    </source>
</reference>
<gene>
    <name evidence="1" type="ORF">NAES01612_LOCUS13549</name>
</gene>